<evidence type="ECO:0000313" key="2">
    <source>
        <dbReference type="Proteomes" id="UP000005104"/>
    </source>
</evidence>
<accession>H5Y568</accession>
<keyword evidence="2" id="KW-1185">Reference proteome</keyword>
<dbReference type="Pfam" id="PF05135">
    <property type="entry name" value="Phage_connect_1"/>
    <property type="match status" value="1"/>
</dbReference>
<evidence type="ECO:0000313" key="1">
    <source>
        <dbReference type="EMBL" id="EHQ90172.1"/>
    </source>
</evidence>
<name>H5Y568_9FIRM</name>
<proteinExistence type="predicted"/>
<dbReference type="AlphaFoldDB" id="H5Y568"/>
<dbReference type="RefSeq" id="WP_007784444.1">
    <property type="nucleotide sequence ID" value="NZ_CM001441.1"/>
</dbReference>
<protein>
    <submittedName>
        <fullName evidence="1">Phage QLRG family, putative DNA packaging protein</fullName>
    </submittedName>
</protein>
<organism evidence="1 2">
    <name type="scientific">Desulfosporosinus youngiae DSM 17734</name>
    <dbReference type="NCBI Taxonomy" id="768710"/>
    <lineage>
        <taxon>Bacteria</taxon>
        <taxon>Bacillati</taxon>
        <taxon>Bacillota</taxon>
        <taxon>Clostridia</taxon>
        <taxon>Eubacteriales</taxon>
        <taxon>Desulfitobacteriaceae</taxon>
        <taxon>Desulfosporosinus</taxon>
    </lineage>
</organism>
<dbReference type="InterPro" id="IPR053746">
    <property type="entry name" value="Viral_HT_Connector_Assembly"/>
</dbReference>
<reference evidence="1 2" key="1">
    <citation type="submission" date="2011-11" db="EMBL/GenBank/DDBJ databases">
        <title>The Noncontiguous Finished genome of Desulfosporosinus youngiae DSM 17734.</title>
        <authorList>
            <consortium name="US DOE Joint Genome Institute (JGI-PGF)"/>
            <person name="Lucas S."/>
            <person name="Han J."/>
            <person name="Lapidus A."/>
            <person name="Cheng J.-F."/>
            <person name="Goodwin L."/>
            <person name="Pitluck S."/>
            <person name="Peters L."/>
            <person name="Ovchinnikova G."/>
            <person name="Lu M."/>
            <person name="Land M.L."/>
            <person name="Hauser L."/>
            <person name="Pester M."/>
            <person name="Spring S."/>
            <person name="Ollivier B."/>
            <person name="Rattei T."/>
            <person name="Klenk H.-P."/>
            <person name="Wagner M."/>
            <person name="Loy A."/>
            <person name="Woyke T.J."/>
        </authorList>
    </citation>
    <scope>NUCLEOTIDE SEQUENCE [LARGE SCALE GENOMIC DNA]</scope>
    <source>
        <strain evidence="1 2">DSM 17734</strain>
    </source>
</reference>
<dbReference type="Proteomes" id="UP000005104">
    <property type="component" value="Chromosome"/>
</dbReference>
<dbReference type="OrthoDB" id="2611623at2"/>
<dbReference type="HOGENOM" id="CLU_167503_1_0_9"/>
<dbReference type="Gene3D" id="1.10.246.150">
    <property type="match status" value="1"/>
</dbReference>
<gene>
    <name evidence="1" type="ORF">DesyoDRAFT_3138</name>
</gene>
<dbReference type="eggNOG" id="ENOG50338A3">
    <property type="taxonomic scope" value="Bacteria"/>
</dbReference>
<dbReference type="STRING" id="768710.DesyoDRAFT_3138"/>
<dbReference type="EMBL" id="CM001441">
    <property type="protein sequence ID" value="EHQ90172.1"/>
    <property type="molecule type" value="Genomic_DNA"/>
</dbReference>
<dbReference type="InterPro" id="IPR021146">
    <property type="entry name" value="Phage_gp6-like_head-tail"/>
</dbReference>
<sequence>MLELMKELLSIDLLDTSKDSILNHYLNKSQIAIKAYSYIEEIPESLDGIVVDLAIFFYQNKDAQGIIQQTQGSRSKTIIDGIPESIKSCLPLPRIKVVG</sequence>